<dbReference type="Proteomes" id="UP000550367">
    <property type="component" value="Unassembled WGS sequence"/>
</dbReference>
<evidence type="ECO:0000313" key="5">
    <source>
        <dbReference type="EMBL" id="MBC1401533.1"/>
    </source>
</evidence>
<dbReference type="Pfam" id="PF01553">
    <property type="entry name" value="Acyltransferase"/>
    <property type="match status" value="1"/>
</dbReference>
<evidence type="ECO:0000256" key="2">
    <source>
        <dbReference type="ARBA" id="ARBA00023315"/>
    </source>
</evidence>
<dbReference type="RefSeq" id="WP_036085491.1">
    <property type="nucleotide sequence ID" value="NZ_CBCSHQ010000005.1"/>
</dbReference>
<keyword evidence="12" id="KW-1185">Reference proteome</keyword>
<dbReference type="GO" id="GO:0003841">
    <property type="term" value="F:1-acylglycerol-3-phosphate O-acyltransferase activity"/>
    <property type="evidence" value="ECO:0007669"/>
    <property type="project" value="TreeGrafter"/>
</dbReference>
<evidence type="ECO:0000313" key="7">
    <source>
        <dbReference type="EMBL" id="MBC1564007.1"/>
    </source>
</evidence>
<evidence type="ECO:0000313" key="9">
    <source>
        <dbReference type="EMBL" id="MBC2115623.1"/>
    </source>
</evidence>
<dbReference type="STRING" id="1552123.EP57_07355"/>
<keyword evidence="1 4" id="KW-0808">Transferase</keyword>
<feature type="domain" description="Phospholipid/glycerol acyltransferase" evidence="3">
    <location>
        <begin position="34"/>
        <end position="145"/>
    </location>
</feature>
<dbReference type="EMBL" id="JAARRU010000001">
    <property type="protein sequence ID" value="MBC1564007.1"/>
    <property type="molecule type" value="Genomic_DNA"/>
</dbReference>
<comment type="caution">
    <text evidence="4">The sequence shown here is derived from an EMBL/GenBank/DDBJ whole genome shotgun (WGS) entry which is preliminary data.</text>
</comment>
<dbReference type="Proteomes" id="UP000574104">
    <property type="component" value="Unassembled WGS sequence"/>
</dbReference>
<protein>
    <submittedName>
        <fullName evidence="5">1-acyl-sn-glycerol-3-phosphate acyltransferase</fullName>
    </submittedName>
    <submittedName>
        <fullName evidence="4">Acyl-phosphate glycerol 3-phosphate acyltransferase</fullName>
    </submittedName>
</protein>
<dbReference type="EMBL" id="JAARXI010000002">
    <property type="protein sequence ID" value="MBC2115623.1"/>
    <property type="molecule type" value="Genomic_DNA"/>
</dbReference>
<gene>
    <name evidence="4" type="ORF">EP57_07355</name>
    <name evidence="5" type="ORF">HB836_07955</name>
    <name evidence="6" type="ORF">HB902_11700</name>
    <name evidence="8" type="ORF">HB904_03410</name>
    <name evidence="7" type="ORF">HB907_01220</name>
    <name evidence="9" type="ORF">HCB06_03230</name>
    <name evidence="11" type="ORF">HCB25_06980</name>
    <name evidence="10" type="ORF">HCB26_05740</name>
</gene>
<evidence type="ECO:0000313" key="6">
    <source>
        <dbReference type="EMBL" id="MBC1562738.1"/>
    </source>
</evidence>
<evidence type="ECO:0000313" key="14">
    <source>
        <dbReference type="Proteomes" id="UP000529446"/>
    </source>
</evidence>
<evidence type="ECO:0000313" key="10">
    <source>
        <dbReference type="EMBL" id="MBC2166068.1"/>
    </source>
</evidence>
<dbReference type="Proteomes" id="UP000541955">
    <property type="component" value="Unassembled WGS sequence"/>
</dbReference>
<dbReference type="GO" id="GO:0006654">
    <property type="term" value="P:phosphatidic acid biosynthetic process"/>
    <property type="evidence" value="ECO:0007669"/>
    <property type="project" value="TreeGrafter"/>
</dbReference>
<evidence type="ECO:0000313" key="17">
    <source>
        <dbReference type="Proteomes" id="UP000550367"/>
    </source>
</evidence>
<evidence type="ECO:0000259" key="3">
    <source>
        <dbReference type="SMART" id="SM00563"/>
    </source>
</evidence>
<dbReference type="SMART" id="SM00563">
    <property type="entry name" value="PlsC"/>
    <property type="match status" value="1"/>
</dbReference>
<dbReference type="EMBL" id="JAARSH010000002">
    <property type="protein sequence ID" value="MBC1615220.1"/>
    <property type="molecule type" value="Genomic_DNA"/>
</dbReference>
<evidence type="ECO:0000313" key="16">
    <source>
        <dbReference type="Proteomes" id="UP000544413"/>
    </source>
</evidence>
<sequence length="202" mass="22869">MFYTFARNTVHVILTILGGRFQVQNKEKIPEAPFVVVSTHTTWIEILYLGFAIKPLQINYMAKQELFKTKFLNWLMRHLNAFPVNRENPGPSAIKLPIRLLKDGKVVGIFPSGTRKSAGLHLKRGAVTVALKGKVPILPAVYDGPKTFGELLKRKKITIRFGDPIHFNDKDVEQKDLLEMKSEAVLNAFEQLQSEINATKSK</sequence>
<dbReference type="Proteomes" id="UP000544413">
    <property type="component" value="Unassembled WGS sequence"/>
</dbReference>
<evidence type="ECO:0000313" key="8">
    <source>
        <dbReference type="EMBL" id="MBC1615220.1"/>
    </source>
</evidence>
<dbReference type="EMBL" id="JAARRW010000004">
    <property type="protein sequence ID" value="MBC1562738.1"/>
    <property type="molecule type" value="Genomic_DNA"/>
</dbReference>
<dbReference type="CDD" id="cd07989">
    <property type="entry name" value="LPLAT_AGPAT-like"/>
    <property type="match status" value="1"/>
</dbReference>
<evidence type="ECO:0000313" key="12">
    <source>
        <dbReference type="Proteomes" id="UP000029844"/>
    </source>
</evidence>
<dbReference type="Proteomes" id="UP000029844">
    <property type="component" value="Unassembled WGS sequence"/>
</dbReference>
<organism evidence="4 12">
    <name type="scientific">Listeria booriae</name>
    <dbReference type="NCBI Taxonomy" id="1552123"/>
    <lineage>
        <taxon>Bacteria</taxon>
        <taxon>Bacillati</taxon>
        <taxon>Bacillota</taxon>
        <taxon>Bacilli</taxon>
        <taxon>Bacillales</taxon>
        <taxon>Listeriaceae</taxon>
        <taxon>Listeria</taxon>
    </lineage>
</organism>
<keyword evidence="2 4" id="KW-0012">Acyltransferase</keyword>
<dbReference type="EMBL" id="JAARYH010000002">
    <property type="protein sequence ID" value="MBC2166068.1"/>
    <property type="molecule type" value="Genomic_DNA"/>
</dbReference>
<proteinExistence type="predicted"/>
<evidence type="ECO:0000256" key="1">
    <source>
        <dbReference type="ARBA" id="ARBA00022679"/>
    </source>
</evidence>
<evidence type="ECO:0000313" key="19">
    <source>
        <dbReference type="Proteomes" id="UP000586951"/>
    </source>
</evidence>
<dbReference type="Proteomes" id="UP000519573">
    <property type="component" value="Unassembled WGS sequence"/>
</dbReference>
<evidence type="ECO:0000313" key="13">
    <source>
        <dbReference type="Proteomes" id="UP000519573"/>
    </source>
</evidence>
<dbReference type="OrthoDB" id="9803035at2"/>
<evidence type="ECO:0000313" key="15">
    <source>
        <dbReference type="Proteomes" id="UP000541955"/>
    </source>
</evidence>
<reference evidence="4 12" key="1">
    <citation type="submission" date="2014-05" db="EMBL/GenBank/DDBJ databases">
        <title>Novel Listeriaceae from food processing environments.</title>
        <authorList>
            <person name="den Bakker H.C."/>
        </authorList>
    </citation>
    <scope>NUCLEOTIDE SEQUENCE [LARGE SCALE GENOMIC DNA]</scope>
    <source>
        <strain evidence="4 12">FSL A5-0281</strain>
    </source>
</reference>
<dbReference type="Proteomes" id="UP000586951">
    <property type="component" value="Unassembled WGS sequence"/>
</dbReference>
<dbReference type="SUPFAM" id="SSF69593">
    <property type="entry name" value="Glycerol-3-phosphate (1)-acyltransferase"/>
    <property type="match status" value="1"/>
</dbReference>
<dbReference type="EMBL" id="JNFA01000019">
    <property type="protein sequence ID" value="KGL41651.1"/>
    <property type="molecule type" value="Genomic_DNA"/>
</dbReference>
<dbReference type="PANTHER" id="PTHR10434:SF40">
    <property type="entry name" value="1-ACYL-SN-GLYCEROL-3-PHOSPHATE ACYLTRANSFERASE"/>
    <property type="match status" value="1"/>
</dbReference>
<dbReference type="Proteomes" id="UP000529446">
    <property type="component" value="Unassembled WGS sequence"/>
</dbReference>
<name>A0A099WAA2_9LIST</name>
<dbReference type="AlphaFoldDB" id="A0A099WAA2"/>
<dbReference type="PANTHER" id="PTHR10434">
    <property type="entry name" value="1-ACYL-SN-GLYCEROL-3-PHOSPHATE ACYLTRANSFERASE"/>
    <property type="match status" value="1"/>
</dbReference>
<dbReference type="EMBL" id="JAARYY010000003">
    <property type="protein sequence ID" value="MBC2243811.1"/>
    <property type="molecule type" value="Genomic_DNA"/>
</dbReference>
<accession>A0A099WAA2</accession>
<dbReference type="EMBL" id="JAARPT010000004">
    <property type="protein sequence ID" value="MBC1401533.1"/>
    <property type="molecule type" value="Genomic_DNA"/>
</dbReference>
<evidence type="ECO:0000313" key="11">
    <source>
        <dbReference type="EMBL" id="MBC2243811.1"/>
    </source>
</evidence>
<reference evidence="13 14" key="2">
    <citation type="submission" date="2020-03" db="EMBL/GenBank/DDBJ databases">
        <title>Soil Listeria distribution.</title>
        <authorList>
            <person name="Liao J."/>
            <person name="Wiedmann M."/>
        </authorList>
    </citation>
    <scope>NUCLEOTIDE SEQUENCE [LARGE SCALE GENOMIC DNA]</scope>
    <source>
        <strain evidence="11 17">FSL L7-0153</strain>
        <strain evidence="10 13">FSL L7-0245</strain>
        <strain evidence="9 14">FSL L7-0360</strain>
        <strain evidence="8 18">FSL L7-1299</strain>
        <strain evidence="6 15">FSL L7-1387</strain>
        <strain evidence="7 19">FSL L7-1427</strain>
        <strain evidence="5 16">FSL L7-1658</strain>
    </source>
</reference>
<dbReference type="InterPro" id="IPR002123">
    <property type="entry name" value="Plipid/glycerol_acylTrfase"/>
</dbReference>
<evidence type="ECO:0000313" key="18">
    <source>
        <dbReference type="Proteomes" id="UP000574104"/>
    </source>
</evidence>
<dbReference type="GeneID" id="58717193"/>
<evidence type="ECO:0000313" key="4">
    <source>
        <dbReference type="EMBL" id="KGL41651.1"/>
    </source>
</evidence>
<dbReference type="eggNOG" id="COG0204">
    <property type="taxonomic scope" value="Bacteria"/>
</dbReference>